<dbReference type="KEGG" id="caa:Caka_2358"/>
<evidence type="ECO:0000313" key="2">
    <source>
        <dbReference type="EMBL" id="ADE55375.1"/>
    </source>
</evidence>
<dbReference type="OrthoDB" id="9806250at2"/>
<dbReference type="Pfam" id="PF04338">
    <property type="entry name" value="DUF481"/>
    <property type="match status" value="1"/>
</dbReference>
<accession>D5EMY5</accession>
<gene>
    <name evidence="2" type="ordered locus">Caka_2358</name>
</gene>
<dbReference type="InterPro" id="IPR007433">
    <property type="entry name" value="DUF481"/>
</dbReference>
<keyword evidence="1" id="KW-0732">Signal</keyword>
<name>D5EMY5_CORAD</name>
<reference evidence="2 3" key="1">
    <citation type="journal article" date="2010" name="Stand. Genomic Sci.">
        <title>Complete genome sequence of Coraliomargarita akajimensis type strain (04OKA010-24).</title>
        <authorList>
            <person name="Mavromatis K."/>
            <person name="Abt B."/>
            <person name="Brambilla E."/>
            <person name="Lapidus A."/>
            <person name="Copeland A."/>
            <person name="Deshpande S."/>
            <person name="Nolan M."/>
            <person name="Lucas S."/>
            <person name="Tice H."/>
            <person name="Cheng J.F."/>
            <person name="Han C."/>
            <person name="Detter J.C."/>
            <person name="Woyke T."/>
            <person name="Goodwin L."/>
            <person name="Pitluck S."/>
            <person name="Held B."/>
            <person name="Brettin T."/>
            <person name="Tapia R."/>
            <person name="Ivanova N."/>
            <person name="Mikhailova N."/>
            <person name="Pati A."/>
            <person name="Liolios K."/>
            <person name="Chen A."/>
            <person name="Palaniappan K."/>
            <person name="Land M."/>
            <person name="Hauser L."/>
            <person name="Chang Y.J."/>
            <person name="Jeffries C.D."/>
            <person name="Rohde M."/>
            <person name="Goker M."/>
            <person name="Bristow J."/>
            <person name="Eisen J.A."/>
            <person name="Markowitz V."/>
            <person name="Hugenholtz P."/>
            <person name="Klenk H.P."/>
            <person name="Kyrpides N.C."/>
        </authorList>
    </citation>
    <scope>NUCLEOTIDE SEQUENCE [LARGE SCALE GENOMIC DNA]</scope>
    <source>
        <strain evidence="3">DSM 45221 / IAM 15411 / JCM 23193 / KCTC 12865</strain>
    </source>
</reference>
<evidence type="ECO:0008006" key="4">
    <source>
        <dbReference type="Google" id="ProtNLM"/>
    </source>
</evidence>
<dbReference type="AlphaFoldDB" id="D5EMY5"/>
<dbReference type="Proteomes" id="UP000000925">
    <property type="component" value="Chromosome"/>
</dbReference>
<dbReference type="RefSeq" id="WP_013044097.1">
    <property type="nucleotide sequence ID" value="NC_014008.1"/>
</dbReference>
<organism evidence="2 3">
    <name type="scientific">Coraliomargarita akajimensis (strain DSM 45221 / IAM 15411 / JCM 23193 / KCTC 12865 / 04OKA010-24)</name>
    <dbReference type="NCBI Taxonomy" id="583355"/>
    <lineage>
        <taxon>Bacteria</taxon>
        <taxon>Pseudomonadati</taxon>
        <taxon>Verrucomicrobiota</taxon>
        <taxon>Opitutia</taxon>
        <taxon>Puniceicoccales</taxon>
        <taxon>Coraliomargaritaceae</taxon>
        <taxon>Coraliomargarita</taxon>
    </lineage>
</organism>
<dbReference type="HOGENOM" id="CLU_057321_0_0_0"/>
<dbReference type="EMBL" id="CP001998">
    <property type="protein sequence ID" value="ADE55375.1"/>
    <property type="molecule type" value="Genomic_DNA"/>
</dbReference>
<evidence type="ECO:0000313" key="3">
    <source>
        <dbReference type="Proteomes" id="UP000000925"/>
    </source>
</evidence>
<sequence length="343" mass="39509">MHRLKQLSLALLLCLTAQAQADVLYMKNGSRLVGKLISSDADIVIFETPFAGAISIKEENILRIATDETVTVMLNDETVYRDRQIVSTEESMTIKTAEGREPIRFASSDIKMVNPEPWKLGDGVRWSGRASMAVEIERGNSFSDEYDFAVQSEWRRLEDRYTFESDWEYDKTKGIVTTNNWSLLGKYDRFFRQHFEATDYYGGKTLFEFDEFADLDLRTTIGPYIGRQFFDRPHFRLRAELGPVHVWENFSIAPDDSWWGASWIVKAESDIIGFGSTIYFDHNGTQNFEKISDLILNTIIGVRFPLFYGFETAIEAEWEYDGGAVMGIQTLDETYTMQIGYSW</sequence>
<dbReference type="STRING" id="583355.Caka_2358"/>
<protein>
    <recommendedName>
        <fullName evidence="4">DUF481 domain-containing protein</fullName>
    </recommendedName>
</protein>
<keyword evidence="3" id="KW-1185">Reference proteome</keyword>
<dbReference type="eggNOG" id="COG3137">
    <property type="taxonomic scope" value="Bacteria"/>
</dbReference>
<feature type="chain" id="PRO_5003071600" description="DUF481 domain-containing protein" evidence="1">
    <location>
        <begin position="22"/>
        <end position="343"/>
    </location>
</feature>
<proteinExistence type="predicted"/>
<evidence type="ECO:0000256" key="1">
    <source>
        <dbReference type="SAM" id="SignalP"/>
    </source>
</evidence>
<feature type="signal peptide" evidence="1">
    <location>
        <begin position="1"/>
        <end position="21"/>
    </location>
</feature>